<dbReference type="SUPFAM" id="SSF46955">
    <property type="entry name" value="Putative DNA-binding domain"/>
    <property type="match status" value="1"/>
</dbReference>
<evidence type="ECO:0000256" key="1">
    <source>
        <dbReference type="SAM" id="MobiDB-lite"/>
    </source>
</evidence>
<accession>A0ABX2T6R2</accession>
<keyword evidence="3" id="KW-0238">DNA-binding</keyword>
<name>A0ABX2T6R2_9PROT</name>
<dbReference type="EMBL" id="JABFDB010000001">
    <property type="protein sequence ID" value="NYZ18350.1"/>
    <property type="molecule type" value="Genomic_DNA"/>
</dbReference>
<evidence type="ECO:0000313" key="3">
    <source>
        <dbReference type="EMBL" id="NYZ18350.1"/>
    </source>
</evidence>
<dbReference type="InterPro" id="IPR010093">
    <property type="entry name" value="SinI_DNA-bd"/>
</dbReference>
<dbReference type="InterPro" id="IPR009061">
    <property type="entry name" value="DNA-bd_dom_put_sf"/>
</dbReference>
<dbReference type="GO" id="GO:0003677">
    <property type="term" value="F:DNA binding"/>
    <property type="evidence" value="ECO:0007669"/>
    <property type="project" value="UniProtKB-KW"/>
</dbReference>
<dbReference type="NCBIfam" id="TIGR01764">
    <property type="entry name" value="excise"/>
    <property type="match status" value="1"/>
</dbReference>
<dbReference type="Proteomes" id="UP000584642">
    <property type="component" value="Unassembled WGS sequence"/>
</dbReference>
<protein>
    <submittedName>
        <fullName evidence="3">Excisionase family DNA-binding protein</fullName>
    </submittedName>
</protein>
<feature type="region of interest" description="Disordered" evidence="1">
    <location>
        <begin position="37"/>
        <end position="75"/>
    </location>
</feature>
<sequence length="104" mass="11703">MDEKPFLTIAEFAAALGVSTRSVERWVSQGLVSPAWRTPGGHARFGRDQIEELKAKGKGRKPPPPEPEPLSDAEKLRQAELHASRWIARFLVKRRIRQAGKPPR</sequence>
<feature type="compositionally biased region" description="Basic and acidic residues" evidence="1">
    <location>
        <begin position="45"/>
        <end position="55"/>
    </location>
</feature>
<reference evidence="3 4" key="1">
    <citation type="submission" date="2020-05" db="EMBL/GenBank/DDBJ databases">
        <title>Azospirillum oleiclasticum sp. nov, a nitrogen-fixing and heavy crude oil-emulsifying bacterium isolated from the crude oil of Yumen Oilfield.</title>
        <authorList>
            <person name="Wu D."/>
            <person name="Cai M."/>
            <person name="Zhang X."/>
        </authorList>
    </citation>
    <scope>NUCLEOTIDE SEQUENCE [LARGE SCALE GENOMIC DNA]</scope>
    <source>
        <strain evidence="3 4">ROY-1-1-2</strain>
    </source>
</reference>
<keyword evidence="4" id="KW-1185">Reference proteome</keyword>
<proteinExistence type="predicted"/>
<dbReference type="InterPro" id="IPR000551">
    <property type="entry name" value="MerR-type_HTH_dom"/>
</dbReference>
<evidence type="ECO:0000259" key="2">
    <source>
        <dbReference type="Pfam" id="PF00376"/>
    </source>
</evidence>
<organism evidence="3 4">
    <name type="scientific">Azospirillum oleiclasticum</name>
    <dbReference type="NCBI Taxonomy" id="2735135"/>
    <lineage>
        <taxon>Bacteria</taxon>
        <taxon>Pseudomonadati</taxon>
        <taxon>Pseudomonadota</taxon>
        <taxon>Alphaproteobacteria</taxon>
        <taxon>Rhodospirillales</taxon>
        <taxon>Azospirillaceae</taxon>
        <taxon>Azospirillum</taxon>
    </lineage>
</organism>
<gene>
    <name evidence="3" type="ORF">HND93_01395</name>
</gene>
<dbReference type="Pfam" id="PF00376">
    <property type="entry name" value="MerR"/>
    <property type="match status" value="1"/>
</dbReference>
<dbReference type="RefSeq" id="WP_180280102.1">
    <property type="nucleotide sequence ID" value="NZ_JABFDB010000001.1"/>
</dbReference>
<evidence type="ECO:0000313" key="4">
    <source>
        <dbReference type="Proteomes" id="UP000584642"/>
    </source>
</evidence>
<dbReference type="Gene3D" id="1.10.1660.10">
    <property type="match status" value="1"/>
</dbReference>
<comment type="caution">
    <text evidence="3">The sequence shown here is derived from an EMBL/GenBank/DDBJ whole genome shotgun (WGS) entry which is preliminary data.</text>
</comment>
<feature type="domain" description="HTH merR-type" evidence="2">
    <location>
        <begin position="8"/>
        <end position="45"/>
    </location>
</feature>